<evidence type="ECO:0000313" key="11">
    <source>
        <dbReference type="Proteomes" id="UP000694866"/>
    </source>
</evidence>
<dbReference type="InterPro" id="IPR007856">
    <property type="entry name" value="SapB_1"/>
</dbReference>
<keyword evidence="3 7" id="KW-0732">Signal</keyword>
<dbReference type="InterPro" id="IPR003119">
    <property type="entry name" value="SAP_A"/>
</dbReference>
<feature type="chain" id="PRO_5044541594" evidence="7">
    <location>
        <begin position="20"/>
        <end position="896"/>
    </location>
</feature>
<comment type="subcellular location">
    <subcellularLocation>
        <location evidence="1">Secreted</location>
    </subcellularLocation>
</comment>
<keyword evidence="5" id="KW-1015">Disulfide bond</keyword>
<evidence type="ECO:0000256" key="2">
    <source>
        <dbReference type="ARBA" id="ARBA00022525"/>
    </source>
</evidence>
<dbReference type="SUPFAM" id="SSF47862">
    <property type="entry name" value="Saposin"/>
    <property type="match status" value="6"/>
</dbReference>
<dbReference type="PANTHER" id="PTHR11480">
    <property type="entry name" value="SAPOSIN-RELATED"/>
    <property type="match status" value="1"/>
</dbReference>
<feature type="domain" description="Saposin B-type" evidence="8">
    <location>
        <begin position="544"/>
        <end position="625"/>
    </location>
</feature>
<feature type="domain" description="Saposin B-type" evidence="8">
    <location>
        <begin position="443"/>
        <end position="524"/>
    </location>
</feature>
<dbReference type="GeneID" id="105264994"/>
<dbReference type="PROSITE" id="PS50015">
    <property type="entry name" value="SAP_B"/>
    <property type="match status" value="7"/>
</dbReference>
<dbReference type="PROSITE" id="PS51110">
    <property type="entry name" value="SAP_A"/>
    <property type="match status" value="2"/>
</dbReference>
<dbReference type="FunFam" id="1.10.225.10:FF:000002">
    <property type="entry name" value="prosaposin isoform X2"/>
    <property type="match status" value="2"/>
</dbReference>
<dbReference type="Gene3D" id="1.10.225.10">
    <property type="entry name" value="Saposin-like"/>
    <property type="match status" value="7"/>
</dbReference>
<proteinExistence type="predicted"/>
<dbReference type="InterPro" id="IPR008373">
    <property type="entry name" value="Saposin"/>
</dbReference>
<keyword evidence="11" id="KW-1185">Reference proteome</keyword>
<dbReference type="CTD" id="43662"/>
<evidence type="ECO:0000256" key="4">
    <source>
        <dbReference type="ARBA" id="ARBA00022737"/>
    </source>
</evidence>
<feature type="domain" description="Saposin B-type" evidence="8">
    <location>
        <begin position="73"/>
        <end position="155"/>
    </location>
</feature>
<dbReference type="AlphaFoldDB" id="A0A0C9R481"/>
<dbReference type="SMART" id="SM00741">
    <property type="entry name" value="SapB"/>
    <property type="match status" value="7"/>
</dbReference>
<accession>A0A0C9R481</accession>
<evidence type="ECO:0000256" key="3">
    <source>
        <dbReference type="ARBA" id="ARBA00022729"/>
    </source>
</evidence>
<evidence type="ECO:0000313" key="12">
    <source>
        <dbReference type="RefSeq" id="XP_011300553.1"/>
    </source>
</evidence>
<sequence length="896" mass="100079">MKAILLALSALFAVSAARGIVNVEEHSPRMLGAQQCTWGPGYWCMNITNAAGCNATSHCIEHVWSTMHVPEDDDSVCKICKDMVGQARDQLESNQTQADLKAVFEGSCRLMMIKPIVDECDRLVDQFIPELVETLASQMNPSVVCSVAGLCNSARIDQLLVEHEAMLKKINAKAVSLQNDELTPDECSRCYTIASHMENQLSNTPRDRMVNELLSLCGQFSSFSDACSSIILVNFETIYDHLKNNFNADNICHLSGQCSSKYHRHEEEADKGPAVEIRPLSTVGVVDIGEDLPCKLCEQLVGHLRDLLVANTTELEFQQVLDGLCKQTKSFADECKSLVDQYYSEIYEYLVHRLNSNAICQLGGICPEPGKMPMDRLIMPLLPLHSAEIGIRVLNEQNEKNVEIGGVGQSSAYPRTEADEMQLPIERFQPFATLSLPKMDVEGQKTCAFCEYLLHYLQQVITSPTTEDQVREVLEKVCTKLPQSVEGTCNEFVDTYEDALVALLAQEIDPSIACPMLHICPSQAAMEAWEAIPEEMTLRSNVEEKPSCPLCLLALSQLYNVIKDNKTEESIQRALDKLCDDLPKDLNHQCASLVKGYSKELIDMLLADLTPQEVCVYIKLCNAQKNVGPTDQFPMDKDGEIMTNEIPNFPIHKDKHLNDGQKCVICEYVMQYLEKQMKNKSTKDEIEKVVHGICNYLPKTVSQQCNTFVNQYADLVIDLLAQEVSPKEICTAMGLCQAALKKMMDSIAECALCQAIISSIDSMLVNPEIDQKIEDIVGKVCTLLPGSKQGKCTMMLEVYEQSIINLLKAGVNTREVCKKIALCSNSDFFAMSNPHFRDRRADDLGKKRCTWGDEYRCSDMRAAEECDAVNHCKTNVWKSNSPTNDRGESTEEKSRS</sequence>
<dbReference type="GO" id="GO:0006665">
    <property type="term" value="P:sphingolipid metabolic process"/>
    <property type="evidence" value="ECO:0007669"/>
    <property type="project" value="InterPro"/>
</dbReference>
<dbReference type="PANTHER" id="PTHR11480:SF3">
    <property type="entry name" value="BCDNA.GH08312"/>
    <property type="match status" value="1"/>
</dbReference>
<dbReference type="GO" id="GO:0005576">
    <property type="term" value="C:extracellular region"/>
    <property type="evidence" value="ECO:0007669"/>
    <property type="project" value="UniProtKB-SubCell"/>
</dbReference>
<evidence type="ECO:0000259" key="8">
    <source>
        <dbReference type="PROSITE" id="PS50015"/>
    </source>
</evidence>
<evidence type="ECO:0000256" key="1">
    <source>
        <dbReference type="ARBA" id="ARBA00004613"/>
    </source>
</evidence>
<reference evidence="12" key="2">
    <citation type="submission" date="2025-04" db="UniProtKB">
        <authorList>
            <consortium name="RefSeq"/>
        </authorList>
    </citation>
    <scope>IDENTIFICATION</scope>
    <source>
        <strain evidence="12">USDA-PBARC FA_bdor</strain>
        <tissue evidence="12">Whole organism</tissue>
    </source>
</reference>
<dbReference type="OrthoDB" id="69496at2759"/>
<organism evidence="10">
    <name type="scientific">Fopius arisanus</name>
    <dbReference type="NCBI Taxonomy" id="64838"/>
    <lineage>
        <taxon>Eukaryota</taxon>
        <taxon>Metazoa</taxon>
        <taxon>Ecdysozoa</taxon>
        <taxon>Arthropoda</taxon>
        <taxon>Hexapoda</taxon>
        <taxon>Insecta</taxon>
        <taxon>Pterygota</taxon>
        <taxon>Neoptera</taxon>
        <taxon>Endopterygota</taxon>
        <taxon>Hymenoptera</taxon>
        <taxon>Apocrita</taxon>
        <taxon>Ichneumonoidea</taxon>
        <taxon>Braconidae</taxon>
        <taxon>Opiinae</taxon>
        <taxon>Fopius</taxon>
    </lineage>
</organism>
<evidence type="ECO:0000256" key="7">
    <source>
        <dbReference type="SAM" id="SignalP"/>
    </source>
</evidence>
<feature type="domain" description="Saposin A-type" evidence="9">
    <location>
        <begin position="842"/>
        <end position="882"/>
    </location>
</feature>
<dbReference type="InterPro" id="IPR051428">
    <property type="entry name" value="Sphingo_Act-Surfact_Prot"/>
</dbReference>
<dbReference type="KEGG" id="fas:105264994"/>
<feature type="domain" description="Saposin B-type" evidence="8">
    <location>
        <begin position="746"/>
        <end position="827"/>
    </location>
</feature>
<dbReference type="InterPro" id="IPR011001">
    <property type="entry name" value="Saposin-like"/>
</dbReference>
<dbReference type="RefSeq" id="XP_011300553.1">
    <property type="nucleotide sequence ID" value="XM_011302251.1"/>
</dbReference>
<keyword evidence="6" id="KW-0325">Glycoprotein</keyword>
<feature type="domain" description="Saposin B-type" evidence="8">
    <location>
        <begin position="290"/>
        <end position="370"/>
    </location>
</feature>
<dbReference type="Pfam" id="PF02199">
    <property type="entry name" value="SapA"/>
    <property type="match status" value="2"/>
</dbReference>
<dbReference type="InterPro" id="IPR008139">
    <property type="entry name" value="SaposinB_dom"/>
</dbReference>
<feature type="domain" description="Saposin A-type" evidence="9">
    <location>
        <begin position="29"/>
        <end position="69"/>
    </location>
</feature>
<dbReference type="Pfam" id="PF05184">
    <property type="entry name" value="SapB_1"/>
    <property type="match status" value="6"/>
</dbReference>
<dbReference type="GO" id="GO:0016020">
    <property type="term" value="C:membrane"/>
    <property type="evidence" value="ECO:0007669"/>
    <property type="project" value="GOC"/>
</dbReference>
<name>A0A0C9R481_9HYME</name>
<feature type="domain" description="Saposin B-type" evidence="8">
    <location>
        <begin position="659"/>
        <end position="740"/>
    </location>
</feature>
<feature type="signal peptide" evidence="7">
    <location>
        <begin position="1"/>
        <end position="19"/>
    </location>
</feature>
<dbReference type="PRINTS" id="PR01797">
    <property type="entry name" value="SAPOSIN"/>
</dbReference>
<dbReference type="SMART" id="SM00162">
    <property type="entry name" value="SAPA"/>
    <property type="match status" value="2"/>
</dbReference>
<reference evidence="10" key="1">
    <citation type="submission" date="2015-01" db="EMBL/GenBank/DDBJ databases">
        <title>Transcriptome Assembly of Fopius arisanus.</title>
        <authorList>
            <person name="Geib S."/>
        </authorList>
    </citation>
    <scope>NUCLEOTIDE SEQUENCE</scope>
</reference>
<dbReference type="Proteomes" id="UP000694866">
    <property type="component" value="Unplaced"/>
</dbReference>
<evidence type="ECO:0000259" key="9">
    <source>
        <dbReference type="PROSITE" id="PS51110"/>
    </source>
</evidence>
<dbReference type="EMBL" id="GBYB01011109">
    <property type="protein sequence ID" value="JAG80876.1"/>
    <property type="molecule type" value="Transcribed_RNA"/>
</dbReference>
<evidence type="ECO:0000313" key="10">
    <source>
        <dbReference type="EMBL" id="JAG80876.1"/>
    </source>
</evidence>
<gene>
    <name evidence="10" type="primary">PSAP_1</name>
    <name evidence="12" type="synonym">Sap-r</name>
    <name evidence="10" type="ORF">g.20039</name>
</gene>
<accession>A0A9R1T0J5</accession>
<dbReference type="InterPro" id="IPR008138">
    <property type="entry name" value="SapB_2"/>
</dbReference>
<keyword evidence="2" id="KW-0964">Secreted</keyword>
<dbReference type="GO" id="GO:0005764">
    <property type="term" value="C:lysosome"/>
    <property type="evidence" value="ECO:0007669"/>
    <property type="project" value="InterPro"/>
</dbReference>
<feature type="domain" description="Saposin B-type" evidence="8">
    <location>
        <begin position="183"/>
        <end position="262"/>
    </location>
</feature>
<protein>
    <submittedName>
        <fullName evidence="10">PSAP_1 protein</fullName>
    </submittedName>
    <submittedName>
        <fullName evidence="12">Proactivator polypeptide</fullName>
    </submittedName>
</protein>
<evidence type="ECO:0000256" key="5">
    <source>
        <dbReference type="ARBA" id="ARBA00023157"/>
    </source>
</evidence>
<dbReference type="Pfam" id="PF03489">
    <property type="entry name" value="SapB_2"/>
    <property type="match status" value="6"/>
</dbReference>
<keyword evidence="4" id="KW-0677">Repeat</keyword>
<evidence type="ECO:0000256" key="6">
    <source>
        <dbReference type="ARBA" id="ARBA00023180"/>
    </source>
</evidence>